<dbReference type="AlphaFoldDB" id="E9JA91"/>
<dbReference type="EMBL" id="GL770071">
    <property type="protein sequence ID" value="EFZ10260.1"/>
    <property type="molecule type" value="Genomic_DNA"/>
</dbReference>
<organism>
    <name type="scientific">Solenopsis invicta</name>
    <name type="common">Red imported fire ant</name>
    <name type="synonym">Solenopsis wagneri</name>
    <dbReference type="NCBI Taxonomy" id="13686"/>
    <lineage>
        <taxon>Eukaryota</taxon>
        <taxon>Metazoa</taxon>
        <taxon>Ecdysozoa</taxon>
        <taxon>Arthropoda</taxon>
        <taxon>Hexapoda</taxon>
        <taxon>Insecta</taxon>
        <taxon>Pterygota</taxon>
        <taxon>Neoptera</taxon>
        <taxon>Endopterygota</taxon>
        <taxon>Hymenoptera</taxon>
        <taxon>Apocrita</taxon>
        <taxon>Aculeata</taxon>
        <taxon>Formicoidea</taxon>
        <taxon>Formicidae</taxon>
        <taxon>Myrmicinae</taxon>
        <taxon>Solenopsis</taxon>
    </lineage>
</organism>
<protein>
    <submittedName>
        <fullName evidence="1">Uncharacterized protein</fullName>
    </submittedName>
</protein>
<name>E9JA91_SOLIN</name>
<gene>
    <name evidence="1" type="ORF">SINV_02414</name>
</gene>
<dbReference type="HOGENOM" id="CLU_2032471_0_0_1"/>
<proteinExistence type="predicted"/>
<dbReference type="InterPro" id="IPR012337">
    <property type="entry name" value="RNaseH-like_sf"/>
</dbReference>
<feature type="non-terminal residue" evidence="1">
    <location>
        <position position="122"/>
    </location>
</feature>
<reference evidence="1" key="1">
    <citation type="journal article" date="2011" name="Proc. Natl. Acad. Sci. U.S.A.">
        <title>The genome of the fire ant Solenopsis invicta.</title>
        <authorList>
            <person name="Wurm Y."/>
            <person name="Wang J."/>
            <person name="Riba-Grognuz O."/>
            <person name="Corona M."/>
            <person name="Nygaard S."/>
            <person name="Hunt B.G."/>
            <person name="Ingram K.K."/>
            <person name="Falquet L."/>
            <person name="Nipitwattanaphon M."/>
            <person name="Gotzek D."/>
            <person name="Dijkstra M.B."/>
            <person name="Oettler J."/>
            <person name="Comtesse F."/>
            <person name="Shih C.J."/>
            <person name="Wu W.J."/>
            <person name="Yang C.C."/>
            <person name="Thomas J."/>
            <person name="Beaudoing E."/>
            <person name="Pradervand S."/>
            <person name="Flegel V."/>
            <person name="Cook E.D."/>
            <person name="Fabbretti R."/>
            <person name="Stockinger H."/>
            <person name="Long L."/>
            <person name="Farmerie W.G."/>
            <person name="Oakey J."/>
            <person name="Boomsma J.J."/>
            <person name="Pamilo P."/>
            <person name="Yi S.V."/>
            <person name="Heinze J."/>
            <person name="Goodisman M.A."/>
            <person name="Farinelli L."/>
            <person name="Harshman K."/>
            <person name="Hulo N."/>
            <person name="Cerutti L."/>
            <person name="Xenarios I."/>
            <person name="Shoemaker D."/>
            <person name="Keller L."/>
        </authorList>
    </citation>
    <scope>NUCLEOTIDE SEQUENCE [LARGE SCALE GENOMIC DNA]</scope>
</reference>
<accession>E9JA91</accession>
<evidence type="ECO:0000313" key="1">
    <source>
        <dbReference type="EMBL" id="EFZ10260.1"/>
    </source>
</evidence>
<sequence length="122" mass="14029">MISAINKCKSLSTLHYQVLTKCTALWKLAGRPKSAEIMQDILGCILNRPGQTRWNSLYDSLQQIYNVRDKLSTLCTNMNIKNGFKENDFLYLKEYISCVSPLAEALDILCIDKLYIHIMHNN</sequence>
<dbReference type="SUPFAM" id="SSF53098">
    <property type="entry name" value="Ribonuclease H-like"/>
    <property type="match status" value="1"/>
</dbReference>